<dbReference type="InterPro" id="IPR013429">
    <property type="entry name" value="Regulatory_FmdB_Zinc_ribbon"/>
</dbReference>
<reference evidence="3 4" key="1">
    <citation type="submission" date="2016-10" db="EMBL/GenBank/DDBJ databases">
        <authorList>
            <person name="de Groot N.N."/>
        </authorList>
    </citation>
    <scope>NUCLEOTIDE SEQUENCE [LARGE SCALE GENOMIC DNA]</scope>
    <source>
        <strain evidence="3 4">DSM 15269</strain>
    </source>
</reference>
<organism evidence="3 4">
    <name type="scientific">Desulfonauticus submarinus</name>
    <dbReference type="NCBI Taxonomy" id="206665"/>
    <lineage>
        <taxon>Bacteria</taxon>
        <taxon>Pseudomonadati</taxon>
        <taxon>Thermodesulfobacteriota</taxon>
        <taxon>Desulfovibrionia</taxon>
        <taxon>Desulfovibrionales</taxon>
        <taxon>Desulfonauticaceae</taxon>
        <taxon>Desulfonauticus</taxon>
    </lineage>
</organism>
<dbReference type="Pfam" id="PF09723">
    <property type="entry name" value="Zn_ribbon_8"/>
    <property type="match status" value="1"/>
</dbReference>
<sequence>MPIYEYQCKECGHVFEEWQKNFDEQDIPCPVCGGSTHRLISNTSFVLKGSGWYVTDYCSRSSANNGGGKTSNTSSKNNSSGKSCSISSGGSAKS</sequence>
<protein>
    <submittedName>
        <fullName evidence="3">Putative regulatory protein, FmdB family</fullName>
    </submittedName>
</protein>
<dbReference type="NCBIfam" id="TIGR02605">
    <property type="entry name" value="CxxC_CxxC_SSSS"/>
    <property type="match status" value="1"/>
</dbReference>
<proteinExistence type="predicted"/>
<dbReference type="RefSeq" id="WP_092063345.1">
    <property type="nucleotide sequence ID" value="NZ_FNIN01000002.1"/>
</dbReference>
<gene>
    <name evidence="3" type="ORF">SAMN04488516_102173</name>
</gene>
<feature type="region of interest" description="Disordered" evidence="1">
    <location>
        <begin position="62"/>
        <end position="94"/>
    </location>
</feature>
<dbReference type="SMART" id="SM00834">
    <property type="entry name" value="CxxC_CXXC_SSSS"/>
    <property type="match status" value="1"/>
</dbReference>
<evidence type="ECO:0000259" key="2">
    <source>
        <dbReference type="SMART" id="SM00834"/>
    </source>
</evidence>
<dbReference type="SUPFAM" id="SSF57802">
    <property type="entry name" value="Rubredoxin-like"/>
    <property type="match status" value="1"/>
</dbReference>
<dbReference type="PANTHER" id="PTHR34404">
    <property type="entry name" value="REGULATORY PROTEIN, FMDB FAMILY"/>
    <property type="match status" value="1"/>
</dbReference>
<feature type="domain" description="Putative regulatory protein FmdB zinc ribbon" evidence="2">
    <location>
        <begin position="1"/>
        <end position="41"/>
    </location>
</feature>
<evidence type="ECO:0000256" key="1">
    <source>
        <dbReference type="SAM" id="MobiDB-lite"/>
    </source>
</evidence>
<keyword evidence="4" id="KW-1185">Reference proteome</keyword>
<dbReference type="OrthoDB" id="9813321at2"/>
<dbReference type="EMBL" id="FNIN01000002">
    <property type="protein sequence ID" value="SDN45051.1"/>
    <property type="molecule type" value="Genomic_DNA"/>
</dbReference>
<evidence type="ECO:0000313" key="3">
    <source>
        <dbReference type="EMBL" id="SDN45051.1"/>
    </source>
</evidence>
<feature type="compositionally biased region" description="Low complexity" evidence="1">
    <location>
        <begin position="70"/>
        <end position="94"/>
    </location>
</feature>
<evidence type="ECO:0000313" key="4">
    <source>
        <dbReference type="Proteomes" id="UP000199602"/>
    </source>
</evidence>
<dbReference type="PANTHER" id="PTHR34404:SF2">
    <property type="entry name" value="CONSERVED SERINE RICH PROTEIN"/>
    <property type="match status" value="1"/>
</dbReference>
<dbReference type="STRING" id="206665.SAMN04488516_102173"/>
<dbReference type="Proteomes" id="UP000199602">
    <property type="component" value="Unassembled WGS sequence"/>
</dbReference>
<dbReference type="AlphaFoldDB" id="A0A1H0BHE0"/>
<name>A0A1H0BHE0_9BACT</name>
<accession>A0A1H0BHE0</accession>